<dbReference type="InterPro" id="IPR045865">
    <property type="entry name" value="ACT-like_dom_sf"/>
</dbReference>
<proteinExistence type="predicted"/>
<comment type="caution">
    <text evidence="2">The sequence shown here is derived from an EMBL/GenBank/DDBJ whole genome shotgun (WGS) entry which is preliminary data.</text>
</comment>
<protein>
    <recommendedName>
        <fullName evidence="1">ACT domain-containing protein</fullName>
    </recommendedName>
</protein>
<dbReference type="EMBL" id="MFCA01000028">
    <property type="protein sequence ID" value="OGE01355.1"/>
    <property type="molecule type" value="Genomic_DNA"/>
</dbReference>
<dbReference type="STRING" id="1797737.A2196_04360"/>
<dbReference type="Proteomes" id="UP000176751">
    <property type="component" value="Unassembled WGS sequence"/>
</dbReference>
<dbReference type="Gene3D" id="3.30.360.10">
    <property type="entry name" value="Dihydrodipicolinate Reductase, domain 2"/>
    <property type="match status" value="1"/>
</dbReference>
<dbReference type="AlphaFoldDB" id="A0A1F5HBD7"/>
<dbReference type="Gene3D" id="3.30.70.260">
    <property type="match status" value="1"/>
</dbReference>
<feature type="domain" description="ACT" evidence="1">
    <location>
        <begin position="157"/>
        <end position="231"/>
    </location>
</feature>
<dbReference type="InterPro" id="IPR002912">
    <property type="entry name" value="ACT_dom"/>
</dbReference>
<evidence type="ECO:0000313" key="2">
    <source>
        <dbReference type="EMBL" id="OGE01355.1"/>
    </source>
</evidence>
<dbReference type="SUPFAM" id="SSF55021">
    <property type="entry name" value="ACT-like"/>
    <property type="match status" value="1"/>
</dbReference>
<sequence>MGLSERYRADALVANEKIIPIVDLLRNTIPPELAGGIQIPVGRGHSRKIFCSILNAAFGINLKPDQIDLNQARITERDHFFASQFDPIGYAVKRIAIARTGNNGLVAWIGPTLIRKNHPSAQAESKNLVYISTLKDSEKQGVSPIPDLDHDIQTSHYFRVRVKDKPLVLASLCQTLANSNLNICSLIQPEAKGGLAEIAFLLDSSPESNFQSAIATIRDLSTVVSVSSIFKVIGDPTTDISRQYPNQA</sequence>
<name>A0A1F5HBD7_9BACT</name>
<organism evidence="2 3">
    <name type="scientific">Candidatus Curtissbacteria bacterium RIFOXYA1_FULL_41_14</name>
    <dbReference type="NCBI Taxonomy" id="1797737"/>
    <lineage>
        <taxon>Bacteria</taxon>
        <taxon>Candidatus Curtissiibacteriota</taxon>
    </lineage>
</organism>
<evidence type="ECO:0000313" key="3">
    <source>
        <dbReference type="Proteomes" id="UP000176751"/>
    </source>
</evidence>
<dbReference type="CDD" id="cd04881">
    <property type="entry name" value="ACT_HSDH-Hom"/>
    <property type="match status" value="1"/>
</dbReference>
<dbReference type="PROSITE" id="PS51671">
    <property type="entry name" value="ACT"/>
    <property type="match status" value="1"/>
</dbReference>
<reference evidence="2 3" key="1">
    <citation type="journal article" date="2016" name="Nat. Commun.">
        <title>Thousands of microbial genomes shed light on interconnected biogeochemical processes in an aquifer system.</title>
        <authorList>
            <person name="Anantharaman K."/>
            <person name="Brown C.T."/>
            <person name="Hug L.A."/>
            <person name="Sharon I."/>
            <person name="Castelle C.J."/>
            <person name="Probst A.J."/>
            <person name="Thomas B.C."/>
            <person name="Singh A."/>
            <person name="Wilkins M.J."/>
            <person name="Karaoz U."/>
            <person name="Brodie E.L."/>
            <person name="Williams K.H."/>
            <person name="Hubbard S.S."/>
            <person name="Banfield J.F."/>
        </authorList>
    </citation>
    <scope>NUCLEOTIDE SEQUENCE [LARGE SCALE GENOMIC DNA]</scope>
</reference>
<evidence type="ECO:0000259" key="1">
    <source>
        <dbReference type="PROSITE" id="PS51671"/>
    </source>
</evidence>
<gene>
    <name evidence="2" type="ORF">A2196_04360</name>
</gene>
<accession>A0A1F5HBD7</accession>